<protein>
    <submittedName>
        <fullName evidence="1">Uncharacterized protein</fullName>
    </submittedName>
</protein>
<reference evidence="1" key="1">
    <citation type="submission" date="2021-02" db="EMBL/GenBank/DDBJ databases">
        <authorList>
            <person name="Nowell W R."/>
        </authorList>
    </citation>
    <scope>NUCLEOTIDE SEQUENCE</scope>
</reference>
<organism evidence="1 3">
    <name type="scientific">Rotaria sordida</name>
    <dbReference type="NCBI Taxonomy" id="392033"/>
    <lineage>
        <taxon>Eukaryota</taxon>
        <taxon>Metazoa</taxon>
        <taxon>Spiralia</taxon>
        <taxon>Gnathifera</taxon>
        <taxon>Rotifera</taxon>
        <taxon>Eurotatoria</taxon>
        <taxon>Bdelloidea</taxon>
        <taxon>Philodinida</taxon>
        <taxon>Philodinidae</taxon>
        <taxon>Rotaria</taxon>
    </lineage>
</organism>
<comment type="caution">
    <text evidence="1">The sequence shown here is derived from an EMBL/GenBank/DDBJ whole genome shotgun (WGS) entry which is preliminary data.</text>
</comment>
<name>A0A815P5K4_9BILA</name>
<sequence length="68" mass="7673">MSENIVYDDSMLKSMNLNSDDITISTKNLTIIINLCNDIAKKIKEQVLDTIEHSIDSASPVNFNNETR</sequence>
<proteinExistence type="predicted"/>
<accession>A0A815P5K4</accession>
<evidence type="ECO:0000313" key="1">
    <source>
        <dbReference type="EMBL" id="CAF1444438.1"/>
    </source>
</evidence>
<dbReference type="AlphaFoldDB" id="A0A815P5K4"/>
<gene>
    <name evidence="2" type="ORF">JBS370_LOCUS14184</name>
    <name evidence="1" type="ORF">ZHD862_LOCUS34974</name>
</gene>
<dbReference type="Proteomes" id="UP000663836">
    <property type="component" value="Unassembled WGS sequence"/>
</dbReference>
<dbReference type="Proteomes" id="UP000663864">
    <property type="component" value="Unassembled WGS sequence"/>
</dbReference>
<evidence type="ECO:0000313" key="2">
    <source>
        <dbReference type="EMBL" id="CAF3780169.1"/>
    </source>
</evidence>
<evidence type="ECO:0000313" key="3">
    <source>
        <dbReference type="Proteomes" id="UP000663864"/>
    </source>
</evidence>
<dbReference type="EMBL" id="CAJOBD010001261">
    <property type="protein sequence ID" value="CAF3780169.1"/>
    <property type="molecule type" value="Genomic_DNA"/>
</dbReference>
<dbReference type="EMBL" id="CAJNOT010004762">
    <property type="protein sequence ID" value="CAF1444438.1"/>
    <property type="molecule type" value="Genomic_DNA"/>
</dbReference>